<gene>
    <name evidence="1" type="ORF">E2C01_028076</name>
</gene>
<dbReference type="EMBL" id="VSRR010003103">
    <property type="protein sequence ID" value="MPC34677.1"/>
    <property type="molecule type" value="Genomic_DNA"/>
</dbReference>
<evidence type="ECO:0000313" key="1">
    <source>
        <dbReference type="EMBL" id="MPC34677.1"/>
    </source>
</evidence>
<sequence>MLLIPTSEHPGTSEHEARCGSQQACTSLYQPHIAWQASRTLPRPLPRCVPITLPPNAPSLLGLLPLPKLAVSLSRLNSPRRHTRNFDSQKRCSPIAFPIAYLFPLFLLLLAPPSPPPPPPPPLHFSAIVYTGPLHYSPPDFLFASFYASVLLETGSSLTLKVKDQ</sequence>
<comment type="caution">
    <text evidence="1">The sequence shown here is derived from an EMBL/GenBank/DDBJ whole genome shotgun (WGS) entry which is preliminary data.</text>
</comment>
<reference evidence="1 2" key="1">
    <citation type="submission" date="2019-05" db="EMBL/GenBank/DDBJ databases">
        <title>Another draft genome of Portunus trituberculatus and its Hox gene families provides insights of decapod evolution.</title>
        <authorList>
            <person name="Jeong J.-H."/>
            <person name="Song I."/>
            <person name="Kim S."/>
            <person name="Choi T."/>
            <person name="Kim D."/>
            <person name="Ryu S."/>
            <person name="Kim W."/>
        </authorList>
    </citation>
    <scope>NUCLEOTIDE SEQUENCE [LARGE SCALE GENOMIC DNA]</scope>
    <source>
        <tissue evidence="1">Muscle</tissue>
    </source>
</reference>
<protein>
    <submittedName>
        <fullName evidence="1">Uncharacterized protein</fullName>
    </submittedName>
</protein>
<accession>A0A5B7EN29</accession>
<dbReference type="AlphaFoldDB" id="A0A5B7EN29"/>
<name>A0A5B7EN29_PORTR</name>
<proteinExistence type="predicted"/>
<dbReference type="Proteomes" id="UP000324222">
    <property type="component" value="Unassembled WGS sequence"/>
</dbReference>
<evidence type="ECO:0000313" key="2">
    <source>
        <dbReference type="Proteomes" id="UP000324222"/>
    </source>
</evidence>
<organism evidence="1 2">
    <name type="scientific">Portunus trituberculatus</name>
    <name type="common">Swimming crab</name>
    <name type="synonym">Neptunus trituberculatus</name>
    <dbReference type="NCBI Taxonomy" id="210409"/>
    <lineage>
        <taxon>Eukaryota</taxon>
        <taxon>Metazoa</taxon>
        <taxon>Ecdysozoa</taxon>
        <taxon>Arthropoda</taxon>
        <taxon>Crustacea</taxon>
        <taxon>Multicrustacea</taxon>
        <taxon>Malacostraca</taxon>
        <taxon>Eumalacostraca</taxon>
        <taxon>Eucarida</taxon>
        <taxon>Decapoda</taxon>
        <taxon>Pleocyemata</taxon>
        <taxon>Brachyura</taxon>
        <taxon>Eubrachyura</taxon>
        <taxon>Portunoidea</taxon>
        <taxon>Portunidae</taxon>
        <taxon>Portuninae</taxon>
        <taxon>Portunus</taxon>
    </lineage>
</organism>
<keyword evidence="2" id="KW-1185">Reference proteome</keyword>